<dbReference type="InterPro" id="IPR002350">
    <property type="entry name" value="Kazal_dom"/>
</dbReference>
<dbReference type="AlphaFoldDB" id="A0A8J2EHJ3"/>
<gene>
    <name evidence="2" type="ORF">HICCMSTLAB_LOCUS1824</name>
</gene>
<proteinExistence type="predicted"/>
<evidence type="ECO:0000313" key="3">
    <source>
        <dbReference type="Proteomes" id="UP000786811"/>
    </source>
</evidence>
<organism evidence="2 3">
    <name type="scientific">Cotesia congregata</name>
    <name type="common">Parasitoid wasp</name>
    <name type="synonym">Apanteles congregatus</name>
    <dbReference type="NCBI Taxonomy" id="51543"/>
    <lineage>
        <taxon>Eukaryota</taxon>
        <taxon>Metazoa</taxon>
        <taxon>Ecdysozoa</taxon>
        <taxon>Arthropoda</taxon>
        <taxon>Hexapoda</taxon>
        <taxon>Insecta</taxon>
        <taxon>Pterygota</taxon>
        <taxon>Neoptera</taxon>
        <taxon>Endopterygota</taxon>
        <taxon>Hymenoptera</taxon>
        <taxon>Apocrita</taxon>
        <taxon>Ichneumonoidea</taxon>
        <taxon>Braconidae</taxon>
        <taxon>Microgastrinae</taxon>
        <taxon>Cotesia</taxon>
    </lineage>
</organism>
<dbReference type="Pfam" id="PF00050">
    <property type="entry name" value="Kazal_1"/>
    <property type="match status" value="1"/>
</dbReference>
<evidence type="ECO:0000259" key="1">
    <source>
        <dbReference type="SMART" id="SM00280"/>
    </source>
</evidence>
<name>A0A8J2EHJ3_COTCN</name>
<dbReference type="SUPFAM" id="SSF100895">
    <property type="entry name" value="Kazal-type serine protease inhibitors"/>
    <property type="match status" value="1"/>
</dbReference>
<dbReference type="Gene3D" id="3.30.60.30">
    <property type="match status" value="1"/>
</dbReference>
<dbReference type="EMBL" id="CAJNRD030001116">
    <property type="protein sequence ID" value="CAG5075714.1"/>
    <property type="molecule type" value="Genomic_DNA"/>
</dbReference>
<sequence length="222" mass="25291">MQIYLFTYELVVKKIMLGTLLFTYLLSISSDNILVVEAGIECPKGCPDDYNPICAHGISYKNKCVLLQQICNKKLNEQVLSETEVCPSYDIRAEAKDKSVEAIDKNGAGKQRRPFFWLNLSPFSPRPSFFQPCRGTSAVSLQPRGSISKLREVRVDQRGSGRKHVRQNSTHHNFSVSKIASVRSKCFFLGINDSLFDYFDNIFTDEFFTPFWNAVCLCQQSF</sequence>
<accession>A0A8J2EHJ3</accession>
<dbReference type="CDD" id="cd00104">
    <property type="entry name" value="KAZAL_FS"/>
    <property type="match status" value="1"/>
</dbReference>
<dbReference type="Proteomes" id="UP000786811">
    <property type="component" value="Unassembled WGS sequence"/>
</dbReference>
<keyword evidence="3" id="KW-1185">Reference proteome</keyword>
<dbReference type="OrthoDB" id="7679102at2759"/>
<dbReference type="SMART" id="SM00280">
    <property type="entry name" value="KAZAL"/>
    <property type="match status" value="1"/>
</dbReference>
<protein>
    <recommendedName>
        <fullName evidence="1">Kazal-like domain-containing protein</fullName>
    </recommendedName>
</protein>
<comment type="caution">
    <text evidence="2">The sequence shown here is derived from an EMBL/GenBank/DDBJ whole genome shotgun (WGS) entry which is preliminary data.</text>
</comment>
<reference evidence="2" key="1">
    <citation type="submission" date="2021-04" db="EMBL/GenBank/DDBJ databases">
        <authorList>
            <person name="Chebbi M.A.C M."/>
        </authorList>
    </citation>
    <scope>NUCLEOTIDE SEQUENCE</scope>
</reference>
<feature type="non-terminal residue" evidence="2">
    <location>
        <position position="1"/>
    </location>
</feature>
<dbReference type="InterPro" id="IPR036058">
    <property type="entry name" value="Kazal_dom_sf"/>
</dbReference>
<feature type="domain" description="Kazal-like" evidence="1">
    <location>
        <begin position="41"/>
        <end position="86"/>
    </location>
</feature>
<evidence type="ECO:0000313" key="2">
    <source>
        <dbReference type="EMBL" id="CAG5075714.1"/>
    </source>
</evidence>